<dbReference type="AlphaFoldDB" id="A0A7S0CCP4"/>
<gene>
    <name evidence="2" type="ORF">PINE0816_LOCUS14960</name>
</gene>
<keyword evidence="1" id="KW-0732">Signal</keyword>
<accession>A0A7S0CCP4</accession>
<evidence type="ECO:0000313" key="2">
    <source>
        <dbReference type="EMBL" id="CAD8418825.1"/>
    </source>
</evidence>
<evidence type="ECO:0000256" key="1">
    <source>
        <dbReference type="SAM" id="SignalP"/>
    </source>
</evidence>
<reference evidence="2" key="1">
    <citation type="submission" date="2021-01" db="EMBL/GenBank/DDBJ databases">
        <authorList>
            <person name="Corre E."/>
            <person name="Pelletier E."/>
            <person name="Niang G."/>
            <person name="Scheremetjew M."/>
            <person name="Finn R."/>
            <person name="Kale V."/>
            <person name="Holt S."/>
            <person name="Cochrane G."/>
            <person name="Meng A."/>
            <person name="Brown T."/>
            <person name="Cohen L."/>
        </authorList>
    </citation>
    <scope>NUCLEOTIDE SEQUENCE</scope>
    <source>
        <strain evidence="2">CCAP1064/1</strain>
    </source>
</reference>
<proteinExistence type="predicted"/>
<organism evidence="2">
    <name type="scientific">Proboscia inermis</name>
    <dbReference type="NCBI Taxonomy" id="420281"/>
    <lineage>
        <taxon>Eukaryota</taxon>
        <taxon>Sar</taxon>
        <taxon>Stramenopiles</taxon>
        <taxon>Ochrophyta</taxon>
        <taxon>Bacillariophyta</taxon>
        <taxon>Coscinodiscophyceae</taxon>
        <taxon>Rhizosoleniophycidae</taxon>
        <taxon>Rhizosoleniales</taxon>
        <taxon>Rhizosoleniaceae</taxon>
        <taxon>Proboscia</taxon>
    </lineage>
</organism>
<feature type="signal peptide" evidence="1">
    <location>
        <begin position="1"/>
        <end position="16"/>
    </location>
</feature>
<name>A0A7S0CCP4_9STRA</name>
<dbReference type="EMBL" id="HBEL01032005">
    <property type="protein sequence ID" value="CAD8418825.1"/>
    <property type="molecule type" value="Transcribed_RNA"/>
</dbReference>
<protein>
    <submittedName>
        <fullName evidence="2">Uncharacterized protein</fullName>
    </submittedName>
</protein>
<feature type="chain" id="PRO_5031346883" evidence="1">
    <location>
        <begin position="17"/>
        <end position="133"/>
    </location>
</feature>
<sequence length="133" mass="14478">MFKSIVLASIAASAVAFAPAATFTTRGVALNMDFGKYDDKMWDNTAKKDVYDTWDPAVTRSTMNFNPFETYKGNSPDASGIFPGEAFYKDPQRGEASFSQMMIERTEAEERAASPKAGFVKGCAGCTKPEGNM</sequence>